<dbReference type="Pfam" id="PF01484">
    <property type="entry name" value="Col_cuticle_N"/>
    <property type="match status" value="1"/>
</dbReference>
<protein>
    <submittedName>
        <fullName evidence="6">Nematode cuticle collagen N-terminal domain-containing protein</fullName>
    </submittedName>
</protein>
<dbReference type="AlphaFoldDB" id="A0A915DKG1"/>
<keyword evidence="5" id="KW-1185">Reference proteome</keyword>
<keyword evidence="3" id="KW-0812">Transmembrane</keyword>
<keyword evidence="3" id="KW-1133">Transmembrane helix</keyword>
<feature type="transmembrane region" description="Helical" evidence="3">
    <location>
        <begin position="20"/>
        <end position="42"/>
    </location>
</feature>
<feature type="region of interest" description="Disordered" evidence="2">
    <location>
        <begin position="250"/>
        <end position="384"/>
    </location>
</feature>
<dbReference type="WBParaSite" id="jg20939">
    <property type="protein sequence ID" value="jg20939"/>
    <property type="gene ID" value="jg20939"/>
</dbReference>
<dbReference type="InterPro" id="IPR002486">
    <property type="entry name" value="Col_cuticle_N"/>
</dbReference>
<evidence type="ECO:0000256" key="3">
    <source>
        <dbReference type="SAM" id="Phobius"/>
    </source>
</evidence>
<evidence type="ECO:0000256" key="2">
    <source>
        <dbReference type="SAM" id="MobiDB-lite"/>
    </source>
</evidence>
<feature type="compositionally biased region" description="Pro residues" evidence="2">
    <location>
        <begin position="375"/>
        <end position="384"/>
    </location>
</feature>
<dbReference type="PANTHER" id="PTHR24637">
    <property type="entry name" value="COLLAGEN"/>
    <property type="match status" value="1"/>
</dbReference>
<dbReference type="GO" id="GO:0042302">
    <property type="term" value="F:structural constituent of cuticle"/>
    <property type="evidence" value="ECO:0007669"/>
    <property type="project" value="InterPro"/>
</dbReference>
<feature type="domain" description="Nematode cuticle collagen N-terminal" evidence="4">
    <location>
        <begin position="18"/>
        <end position="70"/>
    </location>
</feature>
<evidence type="ECO:0000313" key="6">
    <source>
        <dbReference type="WBParaSite" id="jg20939"/>
    </source>
</evidence>
<proteinExistence type="predicted"/>
<accession>A0A915DKG1</accession>
<organism evidence="5 6">
    <name type="scientific">Ditylenchus dipsaci</name>
    <dbReference type="NCBI Taxonomy" id="166011"/>
    <lineage>
        <taxon>Eukaryota</taxon>
        <taxon>Metazoa</taxon>
        <taxon>Ecdysozoa</taxon>
        <taxon>Nematoda</taxon>
        <taxon>Chromadorea</taxon>
        <taxon>Rhabditida</taxon>
        <taxon>Tylenchina</taxon>
        <taxon>Tylenchomorpha</taxon>
        <taxon>Sphaerularioidea</taxon>
        <taxon>Anguinidae</taxon>
        <taxon>Anguininae</taxon>
        <taxon>Ditylenchus</taxon>
    </lineage>
</organism>
<reference evidence="6" key="1">
    <citation type="submission" date="2022-11" db="UniProtKB">
        <authorList>
            <consortium name="WormBaseParasite"/>
        </authorList>
    </citation>
    <scope>IDENTIFICATION</scope>
</reference>
<sequence>MKKNDVKQQCQEADNFKRLAFLGIALSTVATLTAVIAVPMLYNYMQHIQSSLQTEIDFCQHRAQGLMREFVQLEDHLPAEQRASRLKRNSEYHQRASGVAGFNSFQSTREAARGARNYRGSYSSPPYATVPSGYSAPAAVVSSYAPAPVYAPAPAPQQQCSCGVGASGNPGPPGSDGFRGKLNIWSFPQDYHLTFIQSAEFVLFHSTNVKPCRDGDAGLDGQPGQDAPLNALPHYEDFCFDCPAGPPGLMGRSGLAGPSGLPGNQGPPGRPSRSIRQRWKPGATWIARVPRDAGPPGQPGVLIEVEGPMGSPGIPGTPGPPGFPGQSGQQGKPGQQGQQGSIGDPGIIGRNGLPGSNGGRGPDGPVGQQGGCDHCPPPRTAPGY</sequence>
<dbReference type="PANTHER" id="PTHR24637:SF377">
    <property type="entry name" value="COLLAGEN TYPE IX ALPHA 1 CHAIN"/>
    <property type="match status" value="1"/>
</dbReference>
<evidence type="ECO:0000313" key="5">
    <source>
        <dbReference type="Proteomes" id="UP000887574"/>
    </source>
</evidence>
<evidence type="ECO:0000256" key="1">
    <source>
        <dbReference type="ARBA" id="ARBA00022737"/>
    </source>
</evidence>
<dbReference type="SMART" id="SM01088">
    <property type="entry name" value="Col_cuticle_N"/>
    <property type="match status" value="1"/>
</dbReference>
<keyword evidence="1" id="KW-0677">Repeat</keyword>
<evidence type="ECO:0000259" key="4">
    <source>
        <dbReference type="SMART" id="SM01088"/>
    </source>
</evidence>
<feature type="compositionally biased region" description="Low complexity" evidence="2">
    <location>
        <begin position="324"/>
        <end position="348"/>
    </location>
</feature>
<dbReference type="Proteomes" id="UP000887574">
    <property type="component" value="Unplaced"/>
</dbReference>
<feature type="compositionally biased region" description="Gly residues" evidence="2">
    <location>
        <begin position="355"/>
        <end position="370"/>
    </location>
</feature>
<keyword evidence="3" id="KW-0472">Membrane</keyword>
<name>A0A915DKG1_9BILA</name>